<dbReference type="STRING" id="402734.SAMN05660918_0704"/>
<protein>
    <submittedName>
        <fullName evidence="1">Thiamine-phosphate pyrophosphorylase</fullName>
    </submittedName>
</protein>
<evidence type="ECO:0000313" key="1">
    <source>
        <dbReference type="EMBL" id="SEI46224.1"/>
    </source>
</evidence>
<accession>A0A1H6QZ25</accession>
<dbReference type="Proteomes" id="UP000199702">
    <property type="component" value="Unassembled WGS sequence"/>
</dbReference>
<dbReference type="CDD" id="cd00564">
    <property type="entry name" value="TMP_TenI"/>
    <property type="match status" value="1"/>
</dbReference>
<dbReference type="EMBL" id="FNYA01000001">
    <property type="protein sequence ID" value="SEI46224.1"/>
    <property type="molecule type" value="Genomic_DNA"/>
</dbReference>
<dbReference type="SUPFAM" id="SSF51391">
    <property type="entry name" value="Thiamin phosphate synthase"/>
    <property type="match status" value="1"/>
</dbReference>
<dbReference type="GO" id="GO:0009228">
    <property type="term" value="P:thiamine biosynthetic process"/>
    <property type="evidence" value="ECO:0007669"/>
    <property type="project" value="UniProtKB-KW"/>
</dbReference>
<organism evidence="1 2">
    <name type="scientific">Flavobacterium terrigena</name>
    <dbReference type="NCBI Taxonomy" id="402734"/>
    <lineage>
        <taxon>Bacteria</taxon>
        <taxon>Pseudomonadati</taxon>
        <taxon>Bacteroidota</taxon>
        <taxon>Flavobacteriia</taxon>
        <taxon>Flavobacteriales</taxon>
        <taxon>Flavobacteriaceae</taxon>
        <taxon>Flavobacterium</taxon>
    </lineage>
</organism>
<evidence type="ECO:0000313" key="2">
    <source>
        <dbReference type="Proteomes" id="UP000199702"/>
    </source>
</evidence>
<keyword evidence="2" id="KW-1185">Reference proteome</keyword>
<sequence length="190" mass="21724">MIVITAPFLIDNEIQIIRQLFEEGLVLLHVRKPTYSESDKKEFVKAIGLEFLDKMVFHNFSLENFSCPNYHISDWQNVDCNLFQEKSISTATHSIDEFNQLSKEWKYAFLSPVFESISKVGYGKNSPILGTIVNRTNFNTELVALGGLDKNNMKIALDSGFDSVALLGSIWLNDHPVQKFKQCQKIVHSY</sequence>
<reference evidence="2" key="1">
    <citation type="submission" date="2016-10" db="EMBL/GenBank/DDBJ databases">
        <authorList>
            <person name="Varghese N."/>
            <person name="Submissions S."/>
        </authorList>
    </citation>
    <scope>NUCLEOTIDE SEQUENCE [LARGE SCALE GENOMIC DNA]</scope>
    <source>
        <strain evidence="2">DSM 17934</strain>
    </source>
</reference>
<dbReference type="InterPro" id="IPR022998">
    <property type="entry name" value="ThiamineP_synth_TenI"/>
</dbReference>
<proteinExistence type="predicted"/>
<dbReference type="RefSeq" id="WP_091308006.1">
    <property type="nucleotide sequence ID" value="NZ_CBCSJU010000001.1"/>
</dbReference>
<dbReference type="OrthoDB" id="194683at2"/>
<name>A0A1H6QZ25_9FLAO</name>
<dbReference type="Gene3D" id="3.20.20.70">
    <property type="entry name" value="Aldolase class I"/>
    <property type="match status" value="1"/>
</dbReference>
<dbReference type="InterPro" id="IPR036206">
    <property type="entry name" value="ThiamineP_synth_sf"/>
</dbReference>
<dbReference type="AlphaFoldDB" id="A0A1H6QZ25"/>
<gene>
    <name evidence="1" type="ORF">SAMN05660918_0704</name>
</gene>
<dbReference type="InterPro" id="IPR013785">
    <property type="entry name" value="Aldolase_TIM"/>
</dbReference>